<evidence type="ECO:0000313" key="6">
    <source>
        <dbReference type="EMBL" id="ADU27272.1"/>
    </source>
</evidence>
<reference evidence="6 7" key="1">
    <citation type="submission" date="2010-12" db="EMBL/GenBank/DDBJ databases">
        <title>Complete sequence of Ethanoligenens harbinense YUAN-3.</title>
        <authorList>
            <person name="Lucas S."/>
            <person name="Copeland A."/>
            <person name="Lapidus A."/>
            <person name="Cheng J.-F."/>
            <person name="Bruce D."/>
            <person name="Goodwin L."/>
            <person name="Pitluck S."/>
            <person name="Chertkov O."/>
            <person name="Misra M."/>
            <person name="Detter J.C."/>
            <person name="Han C."/>
            <person name="Tapia R."/>
            <person name="Land M."/>
            <person name="Hauser L."/>
            <person name="Jeffries C."/>
            <person name="Kyrpides N."/>
            <person name="Ivanova N."/>
            <person name="Mikhailova N."/>
            <person name="Wang A."/>
            <person name="Mouttaki H."/>
            <person name="He Z."/>
            <person name="Zhou J."/>
            <person name="Hemme C.L."/>
            <person name="Woyke T."/>
        </authorList>
    </citation>
    <scope>NUCLEOTIDE SEQUENCE [LARGE SCALE GENOMIC DNA]</scope>
    <source>
        <strain evidence="7">DSM 18485 / JCM 12961 / CGMCC 1.5033 / YUAN-3</strain>
    </source>
</reference>
<feature type="domain" description="HTH crp-type" evidence="5">
    <location>
        <begin position="154"/>
        <end position="222"/>
    </location>
</feature>
<feature type="domain" description="Cyclic nucleotide-binding" evidence="4">
    <location>
        <begin position="13"/>
        <end position="111"/>
    </location>
</feature>
<dbReference type="InterPro" id="IPR036390">
    <property type="entry name" value="WH_DNA-bd_sf"/>
</dbReference>
<dbReference type="InterPro" id="IPR018490">
    <property type="entry name" value="cNMP-bd_dom_sf"/>
</dbReference>
<keyword evidence="7" id="KW-1185">Reference proteome</keyword>
<evidence type="ECO:0000259" key="4">
    <source>
        <dbReference type="PROSITE" id="PS50042"/>
    </source>
</evidence>
<keyword evidence="3" id="KW-0804">Transcription</keyword>
<dbReference type="Pfam" id="PF13545">
    <property type="entry name" value="HTH_Crp_2"/>
    <property type="match status" value="1"/>
</dbReference>
<keyword evidence="2" id="KW-0238">DNA-binding</keyword>
<evidence type="ECO:0000313" key="7">
    <source>
        <dbReference type="Proteomes" id="UP000001551"/>
    </source>
</evidence>
<dbReference type="eggNOG" id="COG0664">
    <property type="taxonomic scope" value="Bacteria"/>
</dbReference>
<dbReference type="KEGG" id="eha:Ethha_1746"/>
<dbReference type="SUPFAM" id="SSF51206">
    <property type="entry name" value="cAMP-binding domain-like"/>
    <property type="match status" value="1"/>
</dbReference>
<dbReference type="PROSITE" id="PS51063">
    <property type="entry name" value="HTH_CRP_2"/>
    <property type="match status" value="1"/>
</dbReference>
<organism evidence="6 7">
    <name type="scientific">Ethanoligenens harbinense (strain DSM 18485 / JCM 12961 / CGMCC 1.5033 / YUAN-3)</name>
    <dbReference type="NCBI Taxonomy" id="663278"/>
    <lineage>
        <taxon>Bacteria</taxon>
        <taxon>Bacillati</taxon>
        <taxon>Bacillota</taxon>
        <taxon>Clostridia</taxon>
        <taxon>Eubacteriales</taxon>
        <taxon>Oscillospiraceae</taxon>
        <taxon>Ethanoligenens</taxon>
    </lineage>
</organism>
<dbReference type="SUPFAM" id="SSF46785">
    <property type="entry name" value="Winged helix' DNA-binding domain"/>
    <property type="match status" value="1"/>
</dbReference>
<dbReference type="Proteomes" id="UP000001551">
    <property type="component" value="Chromosome"/>
</dbReference>
<dbReference type="Pfam" id="PF00027">
    <property type="entry name" value="cNMP_binding"/>
    <property type="match status" value="1"/>
</dbReference>
<dbReference type="STRING" id="663278.Ethha_1746"/>
<dbReference type="InterPro" id="IPR000595">
    <property type="entry name" value="cNMP-bd_dom"/>
</dbReference>
<dbReference type="InterPro" id="IPR014710">
    <property type="entry name" value="RmlC-like_jellyroll"/>
</dbReference>
<dbReference type="RefSeq" id="WP_013485624.1">
    <property type="nucleotide sequence ID" value="NC_014828.1"/>
</dbReference>
<sequence>MQNDLTQIAAMPVFEHIRPEELEKLLPCLGARIRSAVKGEIVLLAGEPVDSVGLLLAGSAQIAREDEAGNRNMLGRVEPGELFAEMFACLGMAHSPVTVTAETDVRVLFLNFHRIIYSCTSACAFHSRLVENMLHLFARKTLALNEKLDCVGRRTLHEKVHAFLAQQREHGGGNPFTIPFSRAEMADYLCVDRSALSAILSRMKRAGEIDYRKNRFRLLDGFYR</sequence>
<dbReference type="GO" id="GO:0006355">
    <property type="term" value="P:regulation of DNA-templated transcription"/>
    <property type="evidence" value="ECO:0007669"/>
    <property type="project" value="InterPro"/>
</dbReference>
<dbReference type="GO" id="GO:0003677">
    <property type="term" value="F:DNA binding"/>
    <property type="evidence" value="ECO:0007669"/>
    <property type="project" value="UniProtKB-KW"/>
</dbReference>
<dbReference type="Gene3D" id="2.60.120.10">
    <property type="entry name" value="Jelly Rolls"/>
    <property type="match status" value="1"/>
</dbReference>
<dbReference type="CDD" id="cd00038">
    <property type="entry name" value="CAP_ED"/>
    <property type="match status" value="1"/>
</dbReference>
<proteinExistence type="predicted"/>
<dbReference type="EMBL" id="CP002400">
    <property type="protein sequence ID" value="ADU27272.1"/>
    <property type="molecule type" value="Genomic_DNA"/>
</dbReference>
<accession>E6U9B3</accession>
<keyword evidence="1" id="KW-0805">Transcription regulation</keyword>
<evidence type="ECO:0000256" key="1">
    <source>
        <dbReference type="ARBA" id="ARBA00023015"/>
    </source>
</evidence>
<dbReference type="HOGENOM" id="CLU_075053_4_1_9"/>
<dbReference type="AlphaFoldDB" id="E6U9B3"/>
<evidence type="ECO:0000256" key="2">
    <source>
        <dbReference type="ARBA" id="ARBA00023125"/>
    </source>
</evidence>
<name>E6U9B3_ETHHY</name>
<protein>
    <submittedName>
        <fullName evidence="6">Transcriptional regulator, Crp/Fnr family</fullName>
    </submittedName>
</protein>
<evidence type="ECO:0000259" key="5">
    <source>
        <dbReference type="PROSITE" id="PS51063"/>
    </source>
</evidence>
<gene>
    <name evidence="6" type="ordered locus">Ethha_1746</name>
</gene>
<dbReference type="SMART" id="SM00100">
    <property type="entry name" value="cNMP"/>
    <property type="match status" value="1"/>
</dbReference>
<evidence type="ECO:0000256" key="3">
    <source>
        <dbReference type="ARBA" id="ARBA00023163"/>
    </source>
</evidence>
<dbReference type="InterPro" id="IPR012318">
    <property type="entry name" value="HTH_CRP"/>
</dbReference>
<dbReference type="PROSITE" id="PS50042">
    <property type="entry name" value="CNMP_BINDING_3"/>
    <property type="match status" value="1"/>
</dbReference>